<dbReference type="Proteomes" id="UP001208570">
    <property type="component" value="Unassembled WGS sequence"/>
</dbReference>
<keyword evidence="1" id="KW-0812">Transmembrane</keyword>
<evidence type="ECO:0000256" key="1">
    <source>
        <dbReference type="SAM" id="Phobius"/>
    </source>
</evidence>
<name>A0AAD9KCU2_9ANNE</name>
<evidence type="ECO:0000313" key="2">
    <source>
        <dbReference type="EMBL" id="KAK2168797.1"/>
    </source>
</evidence>
<dbReference type="EMBL" id="JAODUP010000014">
    <property type="protein sequence ID" value="KAK2168797.1"/>
    <property type="molecule type" value="Genomic_DNA"/>
</dbReference>
<feature type="transmembrane region" description="Helical" evidence="1">
    <location>
        <begin position="45"/>
        <end position="63"/>
    </location>
</feature>
<protein>
    <submittedName>
        <fullName evidence="2">Uncharacterized protein</fullName>
    </submittedName>
</protein>
<keyword evidence="3" id="KW-1185">Reference proteome</keyword>
<sequence>MDIGLSLYLRHRDIIPGEAHLDGRRYCSPVFFTPLLASGSTCMKIALILVVVCLTAAVSAGYYDGYGGYRYGGGLQPVYGGVAAPYRNDLRQVYVNHEAEYVGAGTGTARHYGVPGTGNNFGYGYGYYGH</sequence>
<dbReference type="AlphaFoldDB" id="A0AAD9KCU2"/>
<keyword evidence="1" id="KW-1133">Transmembrane helix</keyword>
<proteinExistence type="predicted"/>
<gene>
    <name evidence="2" type="ORF">LSH36_14g08036</name>
</gene>
<evidence type="ECO:0000313" key="3">
    <source>
        <dbReference type="Proteomes" id="UP001208570"/>
    </source>
</evidence>
<keyword evidence="1" id="KW-0472">Membrane</keyword>
<reference evidence="2" key="1">
    <citation type="journal article" date="2023" name="Mol. Biol. Evol.">
        <title>Third-Generation Sequencing Reveals the Adaptive Role of the Epigenome in Three Deep-Sea Polychaetes.</title>
        <authorList>
            <person name="Perez M."/>
            <person name="Aroh O."/>
            <person name="Sun Y."/>
            <person name="Lan Y."/>
            <person name="Juniper S.K."/>
            <person name="Young C.R."/>
            <person name="Angers B."/>
            <person name="Qian P.Y."/>
        </authorList>
    </citation>
    <scope>NUCLEOTIDE SEQUENCE</scope>
    <source>
        <strain evidence="2">P08H-3</strain>
    </source>
</reference>
<accession>A0AAD9KCU2</accession>
<organism evidence="2 3">
    <name type="scientific">Paralvinella palmiformis</name>
    <dbReference type="NCBI Taxonomy" id="53620"/>
    <lineage>
        <taxon>Eukaryota</taxon>
        <taxon>Metazoa</taxon>
        <taxon>Spiralia</taxon>
        <taxon>Lophotrochozoa</taxon>
        <taxon>Annelida</taxon>
        <taxon>Polychaeta</taxon>
        <taxon>Sedentaria</taxon>
        <taxon>Canalipalpata</taxon>
        <taxon>Terebellida</taxon>
        <taxon>Terebelliformia</taxon>
        <taxon>Alvinellidae</taxon>
        <taxon>Paralvinella</taxon>
    </lineage>
</organism>
<comment type="caution">
    <text evidence="2">The sequence shown here is derived from an EMBL/GenBank/DDBJ whole genome shotgun (WGS) entry which is preliminary data.</text>
</comment>